<organism evidence="8 9">
    <name type="scientific">Cognatishimia activa</name>
    <dbReference type="NCBI Taxonomy" id="1715691"/>
    <lineage>
        <taxon>Bacteria</taxon>
        <taxon>Pseudomonadati</taxon>
        <taxon>Pseudomonadota</taxon>
        <taxon>Alphaproteobacteria</taxon>
        <taxon>Rhodobacterales</taxon>
        <taxon>Paracoccaceae</taxon>
        <taxon>Cognatishimia</taxon>
    </lineage>
</organism>
<keyword evidence="3 6" id="KW-0812">Transmembrane</keyword>
<feature type="transmembrane region" description="Helical" evidence="6">
    <location>
        <begin position="57"/>
        <end position="78"/>
    </location>
</feature>
<dbReference type="InterPro" id="IPR050638">
    <property type="entry name" value="AA-Vitamin_Transporters"/>
</dbReference>
<name>A0A0P1IV60_9RHOB</name>
<keyword evidence="9" id="KW-1185">Reference proteome</keyword>
<feature type="domain" description="EamA" evidence="7">
    <location>
        <begin position="2"/>
        <end position="128"/>
    </location>
</feature>
<dbReference type="Proteomes" id="UP000051184">
    <property type="component" value="Unassembled WGS sequence"/>
</dbReference>
<feature type="transmembrane region" description="Helical" evidence="6">
    <location>
        <begin position="260"/>
        <end position="279"/>
    </location>
</feature>
<gene>
    <name evidence="8" type="ORF">TA5114_03265</name>
</gene>
<evidence type="ECO:0000313" key="9">
    <source>
        <dbReference type="Proteomes" id="UP000051184"/>
    </source>
</evidence>
<evidence type="ECO:0000256" key="3">
    <source>
        <dbReference type="ARBA" id="ARBA00022692"/>
    </source>
</evidence>
<evidence type="ECO:0000313" key="8">
    <source>
        <dbReference type="EMBL" id="CUK27437.1"/>
    </source>
</evidence>
<dbReference type="SUPFAM" id="SSF103481">
    <property type="entry name" value="Multidrug resistance efflux transporter EmrE"/>
    <property type="match status" value="1"/>
</dbReference>
<sequence length="298" mass="32217">MLTFSALVAFSFTFGRSVAQDIDPEVITGLRFVVAFLALAFLAWLRNMQVSFLWRNLWRWMLIGGLMASYFITMFEALAVTTALSTSAVFTLAPLIAALIGWALLGVTTNIAALSALALGGIGALWVIFGADINRVLRFEVGYGETLFFFGTIAHAAVPAVNRQLAPGVSPLQASLGTVFGALVVTAIYAFPSTIETDFGALPLRVWLVVLYLGLATTALTFFLIQVAIPRLQPEKVMAYTYLVPSWVLLHGFVQGIAQPALVLFGVGLTLVALFLLLMQDVLDQEAPRLQRPSAADL</sequence>
<dbReference type="AlphaFoldDB" id="A0A0P1IV60"/>
<accession>A0A0P1IV60</accession>
<evidence type="ECO:0000256" key="2">
    <source>
        <dbReference type="ARBA" id="ARBA00022475"/>
    </source>
</evidence>
<evidence type="ECO:0000256" key="4">
    <source>
        <dbReference type="ARBA" id="ARBA00022989"/>
    </source>
</evidence>
<feature type="transmembrane region" description="Helical" evidence="6">
    <location>
        <begin position="111"/>
        <end position="129"/>
    </location>
</feature>
<dbReference type="PANTHER" id="PTHR32322:SF18">
    <property type="entry name" value="S-ADENOSYLMETHIONINE_S-ADENOSYLHOMOCYSTEINE TRANSPORTER"/>
    <property type="match status" value="1"/>
</dbReference>
<feature type="transmembrane region" description="Helical" evidence="6">
    <location>
        <begin position="204"/>
        <end position="225"/>
    </location>
</feature>
<feature type="transmembrane region" description="Helical" evidence="6">
    <location>
        <begin position="141"/>
        <end position="162"/>
    </location>
</feature>
<evidence type="ECO:0000256" key="6">
    <source>
        <dbReference type="SAM" id="Phobius"/>
    </source>
</evidence>
<feature type="domain" description="EamA" evidence="7">
    <location>
        <begin position="144"/>
        <end position="278"/>
    </location>
</feature>
<evidence type="ECO:0000256" key="1">
    <source>
        <dbReference type="ARBA" id="ARBA00004651"/>
    </source>
</evidence>
<comment type="subcellular location">
    <subcellularLocation>
        <location evidence="1">Cell membrane</location>
        <topology evidence="1">Multi-pass membrane protein</topology>
    </subcellularLocation>
</comment>
<keyword evidence="2" id="KW-1003">Cell membrane</keyword>
<feature type="transmembrane region" description="Helical" evidence="6">
    <location>
        <begin position="29"/>
        <end position="45"/>
    </location>
</feature>
<dbReference type="GO" id="GO:0005886">
    <property type="term" value="C:plasma membrane"/>
    <property type="evidence" value="ECO:0007669"/>
    <property type="project" value="UniProtKB-SubCell"/>
</dbReference>
<dbReference type="OrthoDB" id="5812248at2"/>
<feature type="transmembrane region" description="Helical" evidence="6">
    <location>
        <begin position="174"/>
        <end position="192"/>
    </location>
</feature>
<dbReference type="EMBL" id="CYUE01000023">
    <property type="protein sequence ID" value="CUK27437.1"/>
    <property type="molecule type" value="Genomic_DNA"/>
</dbReference>
<protein>
    <submittedName>
        <fullName evidence="8">Carboxylate/amino acid/amine transporter</fullName>
    </submittedName>
</protein>
<reference evidence="9" key="1">
    <citation type="submission" date="2015-09" db="EMBL/GenBank/DDBJ databases">
        <authorList>
            <person name="Rodrigo-Torres Lidia"/>
            <person name="Arahal R.David."/>
        </authorList>
    </citation>
    <scope>NUCLEOTIDE SEQUENCE [LARGE SCALE GENOMIC DNA]</scope>
    <source>
        <strain evidence="9">CECT 5114</strain>
    </source>
</reference>
<proteinExistence type="predicted"/>
<keyword evidence="4 6" id="KW-1133">Transmembrane helix</keyword>
<dbReference type="InterPro" id="IPR037185">
    <property type="entry name" value="EmrE-like"/>
</dbReference>
<dbReference type="PANTHER" id="PTHR32322">
    <property type="entry name" value="INNER MEMBRANE TRANSPORTER"/>
    <property type="match status" value="1"/>
</dbReference>
<dbReference type="Pfam" id="PF00892">
    <property type="entry name" value="EamA"/>
    <property type="match status" value="2"/>
</dbReference>
<evidence type="ECO:0000259" key="7">
    <source>
        <dbReference type="Pfam" id="PF00892"/>
    </source>
</evidence>
<evidence type="ECO:0000256" key="5">
    <source>
        <dbReference type="ARBA" id="ARBA00023136"/>
    </source>
</evidence>
<keyword evidence="5 6" id="KW-0472">Membrane</keyword>
<dbReference type="InterPro" id="IPR000620">
    <property type="entry name" value="EamA_dom"/>
</dbReference>